<evidence type="ECO:0000313" key="2">
    <source>
        <dbReference type="EMBL" id="CAJ35541.1"/>
    </source>
</evidence>
<protein>
    <submittedName>
        <fullName evidence="2">Uncharacterized protein</fullName>
    </submittedName>
</protein>
<dbReference type="EMBL" id="AM114193">
    <property type="protein sequence ID" value="CAJ35541.1"/>
    <property type="molecule type" value="Genomic_DNA"/>
</dbReference>
<dbReference type="KEGG" id="rci:RCIX22"/>
<dbReference type="STRING" id="351160.RCIX22"/>
<reference evidence="2 3" key="1">
    <citation type="journal article" date="2006" name="Science">
        <title>Genome of rice cluster I archaea -- the key methane producers in the rice rhizosphere.</title>
        <authorList>
            <person name="Erkel C."/>
            <person name="Kube M."/>
            <person name="Reinhardt R."/>
            <person name="Liesack W."/>
        </authorList>
    </citation>
    <scope>NUCLEOTIDE SEQUENCE [LARGE SCALE GENOMIC DNA]</scope>
    <source>
        <strain evidence="3">DSM 22066 / NBRC 105507 / MRE50</strain>
    </source>
</reference>
<evidence type="ECO:0000256" key="1">
    <source>
        <dbReference type="SAM" id="Phobius"/>
    </source>
</evidence>
<proteinExistence type="predicted"/>
<evidence type="ECO:0000313" key="3">
    <source>
        <dbReference type="Proteomes" id="UP000000663"/>
    </source>
</evidence>
<dbReference type="AlphaFoldDB" id="Q0W7V2"/>
<feature type="transmembrane region" description="Helical" evidence="1">
    <location>
        <begin position="12"/>
        <end position="33"/>
    </location>
</feature>
<keyword evidence="1" id="KW-1133">Transmembrane helix</keyword>
<gene>
    <name evidence="2" type="ORF">RCIX22</name>
</gene>
<accession>Q0W7V2</accession>
<dbReference type="Proteomes" id="UP000000663">
    <property type="component" value="Chromosome"/>
</dbReference>
<name>Q0W7V2_METAR</name>
<keyword evidence="1" id="KW-0812">Transmembrane</keyword>
<keyword evidence="1" id="KW-0472">Membrane</keyword>
<sequence>MNYKILYQTPVLKLMNALVFLDTFILITIGVGVKGEMGLVFGMGYGILGGLAAALMFNVLILALVTMKSR</sequence>
<organism evidence="2 3">
    <name type="scientific">Methanocella arvoryzae (strain DSM 22066 / NBRC 105507 / MRE50)</name>
    <dbReference type="NCBI Taxonomy" id="351160"/>
    <lineage>
        <taxon>Archaea</taxon>
        <taxon>Methanobacteriati</taxon>
        <taxon>Methanobacteriota</taxon>
        <taxon>Stenosarchaea group</taxon>
        <taxon>Methanomicrobia</taxon>
        <taxon>Methanocellales</taxon>
        <taxon>Methanocellaceae</taxon>
        <taxon>Methanocella</taxon>
    </lineage>
</organism>
<feature type="transmembrane region" description="Helical" evidence="1">
    <location>
        <begin position="39"/>
        <end position="65"/>
    </location>
</feature>
<keyword evidence="3" id="KW-1185">Reference proteome</keyword>